<evidence type="ECO:0000256" key="3">
    <source>
        <dbReference type="ARBA" id="ARBA00005189"/>
    </source>
</evidence>
<keyword evidence="9 14" id="KW-0256">Endoplasmic reticulum</keyword>
<dbReference type="GO" id="GO:0004144">
    <property type="term" value="F:diacylglycerol O-acyltransferase activity"/>
    <property type="evidence" value="ECO:0007669"/>
    <property type="project" value="TreeGrafter"/>
</dbReference>
<dbReference type="GO" id="GO:0006071">
    <property type="term" value="P:glycerol metabolic process"/>
    <property type="evidence" value="ECO:0007669"/>
    <property type="project" value="UniProtKB-KW"/>
</dbReference>
<keyword evidence="12 14" id="KW-0472">Membrane</keyword>
<comment type="subcellular location">
    <subcellularLocation>
        <location evidence="1 14">Endoplasmic reticulum membrane</location>
        <topology evidence="1 14">Multi-pass membrane protein</topology>
    </subcellularLocation>
</comment>
<evidence type="ECO:0000256" key="4">
    <source>
        <dbReference type="ARBA" id="ARBA00005420"/>
    </source>
</evidence>
<evidence type="ECO:0000256" key="1">
    <source>
        <dbReference type="ARBA" id="ARBA00004477"/>
    </source>
</evidence>
<dbReference type="PANTHER" id="PTHR12317">
    <property type="entry name" value="DIACYLGLYCEROL O-ACYLTRANSFERASE"/>
    <property type="match status" value="1"/>
</dbReference>
<protein>
    <recommendedName>
        <fullName evidence="14">Acyltransferase</fullName>
        <ecNumber evidence="14">2.3.1.-</ecNumber>
    </recommendedName>
</protein>
<keyword evidence="8" id="KW-0319">Glycerol metabolism</keyword>
<comment type="pathway">
    <text evidence="3">Lipid metabolism.</text>
</comment>
<dbReference type="GO" id="GO:0005789">
    <property type="term" value="C:endoplasmic reticulum membrane"/>
    <property type="evidence" value="ECO:0007669"/>
    <property type="project" value="UniProtKB-SubCell"/>
</dbReference>
<comment type="similarity">
    <text evidence="4 14">Belongs to the diacylglycerol acyltransferase family.</text>
</comment>
<keyword evidence="7 14" id="KW-0812">Transmembrane</keyword>
<proteinExistence type="inferred from homology"/>
<accession>A0A0G4IU03</accession>
<keyword evidence="16" id="KW-1185">Reference proteome</keyword>
<name>A0A0G4IU03_PLABS</name>
<dbReference type="PANTHER" id="PTHR12317:SF0">
    <property type="entry name" value="ACYLTRANSFERASE"/>
    <property type="match status" value="1"/>
</dbReference>
<evidence type="ECO:0000256" key="5">
    <source>
        <dbReference type="ARBA" id="ARBA00022516"/>
    </source>
</evidence>
<evidence type="ECO:0000256" key="14">
    <source>
        <dbReference type="RuleBase" id="RU367023"/>
    </source>
</evidence>
<sequence>MGVEVQFSDVMLGSVHAGSFLHLGAFIFVWLLAATIPVGVVVSIVTGDLRFILALAFYGTMRHFFPRGPWESVRQRHLELAQSFQYFRTQKTVIEMNTSDTSVDRHMLAFHPHGVLCLGWVVNGNANHDLERIGRYHWLGAWWMNNLPSEAVSPSFYFTAVLTRMAPPLVLSEVVAWQRGGPVSKEHVNYLMGKGENVAILPGGFEEATLFRKGRHLVYLRNRKGFIVYALRYGYRVSPVYTFGEELLYSSFERWPNFRLWLNKWKIPCVLFWSRYGFMPEPFVDLITVVGQPLQFPQIPSPTPDEVDKYFEMYVQALRDLFDRNKAKYAHDPDAELIIIT</sequence>
<dbReference type="OrthoDB" id="264532at2759"/>
<dbReference type="EC" id="2.3.1.-" evidence="14"/>
<dbReference type="EMBL" id="CDSF01000086">
    <property type="protein sequence ID" value="CEO98707.1"/>
    <property type="molecule type" value="Genomic_DNA"/>
</dbReference>
<dbReference type="InterPro" id="IPR007130">
    <property type="entry name" value="DAGAT"/>
</dbReference>
<evidence type="ECO:0000256" key="13">
    <source>
        <dbReference type="ARBA" id="ARBA00023315"/>
    </source>
</evidence>
<evidence type="ECO:0000256" key="8">
    <source>
        <dbReference type="ARBA" id="ARBA00022798"/>
    </source>
</evidence>
<evidence type="ECO:0000313" key="15">
    <source>
        <dbReference type="EMBL" id="CEO98707.1"/>
    </source>
</evidence>
<comment type="caution">
    <text evidence="14">Lacks conserved residue(s) required for the propagation of feature annotation.</text>
</comment>
<keyword evidence="6 14" id="KW-0808">Transferase</keyword>
<keyword evidence="5" id="KW-0444">Lipid biosynthesis</keyword>
<dbReference type="GO" id="GO:0019432">
    <property type="term" value="P:triglyceride biosynthetic process"/>
    <property type="evidence" value="ECO:0007669"/>
    <property type="project" value="TreeGrafter"/>
</dbReference>
<evidence type="ECO:0000256" key="2">
    <source>
        <dbReference type="ARBA" id="ARBA00004771"/>
    </source>
</evidence>
<dbReference type="Proteomes" id="UP000039324">
    <property type="component" value="Unassembled WGS sequence"/>
</dbReference>
<evidence type="ECO:0000256" key="9">
    <source>
        <dbReference type="ARBA" id="ARBA00022824"/>
    </source>
</evidence>
<feature type="transmembrane region" description="Helical" evidence="14">
    <location>
        <begin position="20"/>
        <end position="45"/>
    </location>
</feature>
<keyword evidence="13" id="KW-0012">Acyltransferase</keyword>
<evidence type="ECO:0000256" key="11">
    <source>
        <dbReference type="ARBA" id="ARBA00023098"/>
    </source>
</evidence>
<comment type="pathway">
    <text evidence="2">Glycerolipid metabolism; triacylglycerol biosynthesis.</text>
</comment>
<evidence type="ECO:0000256" key="10">
    <source>
        <dbReference type="ARBA" id="ARBA00022989"/>
    </source>
</evidence>
<organism evidence="15 16">
    <name type="scientific">Plasmodiophora brassicae</name>
    <name type="common">Clubroot disease agent</name>
    <dbReference type="NCBI Taxonomy" id="37360"/>
    <lineage>
        <taxon>Eukaryota</taxon>
        <taxon>Sar</taxon>
        <taxon>Rhizaria</taxon>
        <taxon>Endomyxa</taxon>
        <taxon>Phytomyxea</taxon>
        <taxon>Plasmodiophorida</taxon>
        <taxon>Plasmodiophoridae</taxon>
        <taxon>Plasmodiophora</taxon>
    </lineage>
</organism>
<evidence type="ECO:0000256" key="7">
    <source>
        <dbReference type="ARBA" id="ARBA00022692"/>
    </source>
</evidence>
<evidence type="ECO:0000256" key="12">
    <source>
        <dbReference type="ARBA" id="ARBA00023136"/>
    </source>
</evidence>
<keyword evidence="11" id="KW-0443">Lipid metabolism</keyword>
<dbReference type="AlphaFoldDB" id="A0A0G4IU03"/>
<dbReference type="OMA" id="WEQVEKH"/>
<dbReference type="Pfam" id="PF03982">
    <property type="entry name" value="DAGAT"/>
    <property type="match status" value="1"/>
</dbReference>
<keyword evidence="10 14" id="KW-1133">Transmembrane helix</keyword>
<evidence type="ECO:0000313" key="16">
    <source>
        <dbReference type="Proteomes" id="UP000039324"/>
    </source>
</evidence>
<gene>
    <name evidence="15" type="ORF">PBRA_006821</name>
</gene>
<evidence type="ECO:0000256" key="6">
    <source>
        <dbReference type="ARBA" id="ARBA00022679"/>
    </source>
</evidence>
<dbReference type="STRING" id="37360.A0A0G4IU03"/>
<reference evidence="15 16" key="1">
    <citation type="submission" date="2015-02" db="EMBL/GenBank/DDBJ databases">
        <authorList>
            <person name="Chooi Y.-H."/>
        </authorList>
    </citation>
    <scope>NUCLEOTIDE SEQUENCE [LARGE SCALE GENOMIC DNA]</scope>
    <source>
        <strain evidence="15">E3</strain>
    </source>
</reference>